<dbReference type="PANTHER" id="PTHR33420">
    <property type="entry name" value="FIMBRIAL SUBUNIT ELFA-RELATED"/>
    <property type="match status" value="1"/>
</dbReference>
<evidence type="ECO:0000256" key="2">
    <source>
        <dbReference type="ARBA" id="ARBA00006671"/>
    </source>
</evidence>
<dbReference type="Gene3D" id="2.60.40.1090">
    <property type="entry name" value="Fimbrial-type adhesion domain"/>
    <property type="match status" value="1"/>
</dbReference>
<evidence type="ECO:0000313" key="7">
    <source>
        <dbReference type="Proteomes" id="UP000053226"/>
    </source>
</evidence>
<dbReference type="AlphaFoldDB" id="A0A0N0IA57"/>
<keyword evidence="4" id="KW-0281">Fimbrium</keyword>
<protein>
    <submittedName>
        <fullName evidence="6">SfmA family fimbriae-like adhesin</fullName>
    </submittedName>
</protein>
<evidence type="ECO:0000313" key="6">
    <source>
        <dbReference type="EMBL" id="KPD02431.1"/>
    </source>
</evidence>
<dbReference type="Proteomes" id="UP000053226">
    <property type="component" value="Unassembled WGS sequence"/>
</dbReference>
<evidence type="ECO:0000259" key="5">
    <source>
        <dbReference type="Pfam" id="PF00419"/>
    </source>
</evidence>
<sequence length="172" mass="19370">MNKIALFFFTLFIFPRLSMSDRVTININTNVIEKSCTISKNLSDLTITLGSNDLRDKKVGIPFGETPFTISLEDCPANISTAYIKFTGESDAIMNNLLKNNNNTNEGAKSVSIGIYDVNKNNIDIKNNKISLNINHDEIYNTFYFFAYYIKTSQDSSPGKITSIVNFEISYD</sequence>
<dbReference type="Pfam" id="PF00419">
    <property type="entry name" value="Fimbrial"/>
    <property type="match status" value="1"/>
</dbReference>
<dbReference type="PANTHER" id="PTHR33420:SF3">
    <property type="entry name" value="FIMBRIAL SUBUNIT ELFA"/>
    <property type="match status" value="1"/>
</dbReference>
<name>A0A0N0IA57_9GAMM</name>
<gene>
    <name evidence="6" type="ORF">M992_2143</name>
</gene>
<proteinExistence type="inferred from homology"/>
<dbReference type="InterPro" id="IPR008966">
    <property type="entry name" value="Adhesion_dom_sf"/>
</dbReference>
<dbReference type="InterPro" id="IPR000259">
    <property type="entry name" value="Adhesion_dom_fimbrial"/>
</dbReference>
<dbReference type="OrthoDB" id="6466381at2"/>
<evidence type="ECO:0000256" key="1">
    <source>
        <dbReference type="ARBA" id="ARBA00004561"/>
    </source>
</evidence>
<organism evidence="6 7">
    <name type="scientific">Moellerella wisconsensis ATCC 35017</name>
    <dbReference type="NCBI Taxonomy" id="1354267"/>
    <lineage>
        <taxon>Bacteria</taxon>
        <taxon>Pseudomonadati</taxon>
        <taxon>Pseudomonadota</taxon>
        <taxon>Gammaproteobacteria</taxon>
        <taxon>Enterobacterales</taxon>
        <taxon>Morganellaceae</taxon>
        <taxon>Moellerella</taxon>
    </lineage>
</organism>
<dbReference type="GO" id="GO:0009289">
    <property type="term" value="C:pilus"/>
    <property type="evidence" value="ECO:0007669"/>
    <property type="project" value="UniProtKB-SubCell"/>
</dbReference>
<comment type="subcellular location">
    <subcellularLocation>
        <location evidence="1">Fimbrium</location>
    </subcellularLocation>
</comment>
<comment type="caution">
    <text evidence="6">The sequence shown here is derived from an EMBL/GenBank/DDBJ whole genome shotgun (WGS) entry which is preliminary data.</text>
</comment>
<comment type="similarity">
    <text evidence="2">Belongs to the fimbrial protein family.</text>
</comment>
<reference evidence="6 7" key="1">
    <citation type="submission" date="2015-07" db="EMBL/GenBank/DDBJ databases">
        <title>ATOL: Assembling a taxonomically balanced genome-scale reconstruction of the evolutionary history of the Enterobacteriaceae.</title>
        <authorList>
            <person name="Plunkett G.III."/>
            <person name="Neeno-Eckwall E.C."/>
            <person name="Glasner J.D."/>
            <person name="Perna N.T."/>
        </authorList>
    </citation>
    <scope>NUCLEOTIDE SEQUENCE [LARGE SCALE GENOMIC DNA]</scope>
    <source>
        <strain evidence="6 7">ATCC 35017</strain>
    </source>
</reference>
<dbReference type="GO" id="GO:0043709">
    <property type="term" value="P:cell adhesion involved in single-species biofilm formation"/>
    <property type="evidence" value="ECO:0007669"/>
    <property type="project" value="TreeGrafter"/>
</dbReference>
<dbReference type="SUPFAM" id="SSF49401">
    <property type="entry name" value="Bacterial adhesins"/>
    <property type="match status" value="1"/>
</dbReference>
<accession>A0A0N0IA57</accession>
<dbReference type="RefSeq" id="WP_053908594.1">
    <property type="nucleotide sequence ID" value="NZ_CAWMUS010000019.1"/>
</dbReference>
<evidence type="ECO:0000256" key="3">
    <source>
        <dbReference type="ARBA" id="ARBA00022729"/>
    </source>
</evidence>
<feature type="domain" description="Fimbrial-type adhesion" evidence="5">
    <location>
        <begin position="25"/>
        <end position="172"/>
    </location>
</feature>
<dbReference type="InterPro" id="IPR036937">
    <property type="entry name" value="Adhesion_dom_fimbrial_sf"/>
</dbReference>
<keyword evidence="7" id="KW-1185">Reference proteome</keyword>
<dbReference type="EMBL" id="LGAA01000019">
    <property type="protein sequence ID" value="KPD02431.1"/>
    <property type="molecule type" value="Genomic_DNA"/>
</dbReference>
<keyword evidence="3" id="KW-0732">Signal</keyword>
<evidence type="ECO:0000256" key="4">
    <source>
        <dbReference type="ARBA" id="ARBA00023263"/>
    </source>
</evidence>
<dbReference type="InterPro" id="IPR050263">
    <property type="entry name" value="Bact_Fimbrial_Adh_Pro"/>
</dbReference>